<evidence type="ECO:0000256" key="1">
    <source>
        <dbReference type="SAM" id="SignalP"/>
    </source>
</evidence>
<sequence>MLALVASASAVTLLAATPAAALGTSLPGKTPVPVATVTPSGALSTVIPAGTWLDVENSQGSTKMFPVGDEMSVAVGDAGEKRLVTLTIPTTLEKTRGPVDRAMLIWSVRCHPIEDTHDGIIGGVRQPKAGDVTSTGTVVSGSPVNGKNLTRNVLLGETHTAVVRTLVEFSSPGHYTCRGEWGARSRFAVGGEKVKVVGTSTLEATAPVADPENAVNCYWPATKEFVGGHPEDCYYSAAPEPGSAAERAVPGGAALRINKVRTTVAKPSDTAPGRWMLAQAHLAVTTCAGSQQSTSPCTTADLGGGSLVEGTIVLRDQDDQPYPAACVEVDRTLDGTKRLDVSSAVHHDAVLVELRFRIKPRPTSTSTSMCEHRNLRLTSHVAVLSGKAAWAEHSASQLSVLVEP</sequence>
<organism evidence="2 3">
    <name type="scientific">Cellulomonas flavigena (strain ATCC 482 / DSM 20109 / BCRC 11376 / JCM 18109 / NBRC 3775 / NCIMB 8073 / NRS 134)</name>
    <dbReference type="NCBI Taxonomy" id="446466"/>
    <lineage>
        <taxon>Bacteria</taxon>
        <taxon>Bacillati</taxon>
        <taxon>Actinomycetota</taxon>
        <taxon>Actinomycetes</taxon>
        <taxon>Micrococcales</taxon>
        <taxon>Cellulomonadaceae</taxon>
        <taxon>Cellulomonas</taxon>
    </lineage>
</organism>
<name>D5UKQ8_CELFN</name>
<evidence type="ECO:0000313" key="3">
    <source>
        <dbReference type="Proteomes" id="UP000000849"/>
    </source>
</evidence>
<protein>
    <submittedName>
        <fullName evidence="2">Uncharacterized protein</fullName>
    </submittedName>
</protein>
<proteinExistence type="predicted"/>
<keyword evidence="3" id="KW-1185">Reference proteome</keyword>
<dbReference type="Proteomes" id="UP000000849">
    <property type="component" value="Chromosome"/>
</dbReference>
<dbReference type="KEGG" id="cfl:Cfla_0970"/>
<evidence type="ECO:0000313" key="2">
    <source>
        <dbReference type="EMBL" id="ADG73876.1"/>
    </source>
</evidence>
<feature type="signal peptide" evidence="1">
    <location>
        <begin position="1"/>
        <end position="21"/>
    </location>
</feature>
<gene>
    <name evidence="2" type="ordered locus">Cfla_0970</name>
</gene>
<dbReference type="EMBL" id="CP001964">
    <property type="protein sequence ID" value="ADG73876.1"/>
    <property type="molecule type" value="Genomic_DNA"/>
</dbReference>
<reference evidence="2 3" key="1">
    <citation type="journal article" date="2010" name="Stand. Genomic Sci.">
        <title>Complete genome sequence of Cellulomonas flavigena type strain (134).</title>
        <authorList>
            <person name="Abt B."/>
            <person name="Foster B."/>
            <person name="Lapidus A."/>
            <person name="Clum A."/>
            <person name="Sun H."/>
            <person name="Pukall R."/>
            <person name="Lucas S."/>
            <person name="Glavina Del Rio T."/>
            <person name="Nolan M."/>
            <person name="Tice H."/>
            <person name="Cheng J.F."/>
            <person name="Pitluck S."/>
            <person name="Liolios K."/>
            <person name="Ivanova N."/>
            <person name="Mavromatis K."/>
            <person name="Ovchinnikova G."/>
            <person name="Pati A."/>
            <person name="Goodwin L."/>
            <person name="Chen A."/>
            <person name="Palaniappan K."/>
            <person name="Land M."/>
            <person name="Hauser L."/>
            <person name="Chang Y.J."/>
            <person name="Jeffries C.D."/>
            <person name="Rohde M."/>
            <person name="Goker M."/>
            <person name="Woyke T."/>
            <person name="Bristow J."/>
            <person name="Eisen J.A."/>
            <person name="Markowitz V."/>
            <person name="Hugenholtz P."/>
            <person name="Kyrpides N.C."/>
            <person name="Klenk H.P."/>
        </authorList>
    </citation>
    <scope>NUCLEOTIDE SEQUENCE [LARGE SCALE GENOMIC DNA]</scope>
    <source>
        <strain evidence="3">ATCC 482 / DSM 20109 / BCRC 11376 / JCM 18109 / NBRC 3775 / NCIMB 8073 / NRS 134</strain>
    </source>
</reference>
<dbReference type="AlphaFoldDB" id="D5UKQ8"/>
<accession>D5UKQ8</accession>
<keyword evidence="1" id="KW-0732">Signal</keyword>
<feature type="chain" id="PRO_5003077574" evidence="1">
    <location>
        <begin position="22"/>
        <end position="404"/>
    </location>
</feature>
<dbReference type="HOGENOM" id="CLU_705333_0_0_11"/>